<dbReference type="Proteomes" id="UP000053424">
    <property type="component" value="Unassembled WGS sequence"/>
</dbReference>
<name>A0A0C2Y5B9_HEBCY</name>
<sequence>MAAPNSPEGRLILPIQIPHRFGLNDGIIVPQTHFPPGASPSIIRNPGQTRAPLRGTIRCSVVLVGFPDKPIHPRAAQRFTELLFSGKPGSLSHYYSEVSRGLVSFVGDVFGTFRMPRTKAEYANNEVGLGVAPGPNLQTLAADAYAAVEPFLEDTAQYDCDSNGYIDAFMVLHAGQGAEATQDLRISGLRNGLCQRRLGTGKASFTRSLPFQRTRSSVWHVMQSDTWYLDGPTSMSRSSTPNRPLRTRMQDWEIDA</sequence>
<dbReference type="OrthoDB" id="9986966at2759"/>
<dbReference type="STRING" id="686832.A0A0C2Y5B9"/>
<dbReference type="PANTHER" id="PTHR41775">
    <property type="entry name" value="SECRETED PROTEIN-RELATED"/>
    <property type="match status" value="1"/>
</dbReference>
<dbReference type="EMBL" id="KN831807">
    <property type="protein sequence ID" value="KIM36242.1"/>
    <property type="molecule type" value="Genomic_DNA"/>
</dbReference>
<evidence type="ECO:0000313" key="2">
    <source>
        <dbReference type="Proteomes" id="UP000053424"/>
    </source>
</evidence>
<reference evidence="2" key="2">
    <citation type="submission" date="2015-01" db="EMBL/GenBank/DDBJ databases">
        <title>Evolutionary Origins and Diversification of the Mycorrhizal Mutualists.</title>
        <authorList>
            <consortium name="DOE Joint Genome Institute"/>
            <consortium name="Mycorrhizal Genomics Consortium"/>
            <person name="Kohler A."/>
            <person name="Kuo A."/>
            <person name="Nagy L.G."/>
            <person name="Floudas D."/>
            <person name="Copeland A."/>
            <person name="Barry K.W."/>
            <person name="Cichocki N."/>
            <person name="Veneault-Fourrey C."/>
            <person name="LaButti K."/>
            <person name="Lindquist E.A."/>
            <person name="Lipzen A."/>
            <person name="Lundell T."/>
            <person name="Morin E."/>
            <person name="Murat C."/>
            <person name="Riley R."/>
            <person name="Ohm R."/>
            <person name="Sun H."/>
            <person name="Tunlid A."/>
            <person name="Henrissat B."/>
            <person name="Grigoriev I.V."/>
            <person name="Hibbett D.S."/>
            <person name="Martin F."/>
        </authorList>
    </citation>
    <scope>NUCLEOTIDE SEQUENCE [LARGE SCALE GENOMIC DNA]</scope>
    <source>
        <strain evidence="2">h7</strain>
    </source>
</reference>
<organism evidence="1 2">
    <name type="scientific">Hebeloma cylindrosporum</name>
    <dbReference type="NCBI Taxonomy" id="76867"/>
    <lineage>
        <taxon>Eukaryota</taxon>
        <taxon>Fungi</taxon>
        <taxon>Dikarya</taxon>
        <taxon>Basidiomycota</taxon>
        <taxon>Agaricomycotina</taxon>
        <taxon>Agaricomycetes</taxon>
        <taxon>Agaricomycetidae</taxon>
        <taxon>Agaricales</taxon>
        <taxon>Agaricineae</taxon>
        <taxon>Hymenogastraceae</taxon>
        <taxon>Hebeloma</taxon>
    </lineage>
</organism>
<dbReference type="PANTHER" id="PTHR41775:SF1">
    <property type="entry name" value="PEPTIDASE M6-LIKE DOMAIN-CONTAINING PROTEIN"/>
    <property type="match status" value="1"/>
</dbReference>
<reference evidence="1 2" key="1">
    <citation type="submission" date="2014-04" db="EMBL/GenBank/DDBJ databases">
        <authorList>
            <consortium name="DOE Joint Genome Institute"/>
            <person name="Kuo A."/>
            <person name="Gay G."/>
            <person name="Dore J."/>
            <person name="Kohler A."/>
            <person name="Nagy L.G."/>
            <person name="Floudas D."/>
            <person name="Copeland A."/>
            <person name="Barry K.W."/>
            <person name="Cichocki N."/>
            <person name="Veneault-Fourrey C."/>
            <person name="LaButti K."/>
            <person name="Lindquist E.A."/>
            <person name="Lipzen A."/>
            <person name="Lundell T."/>
            <person name="Morin E."/>
            <person name="Murat C."/>
            <person name="Sun H."/>
            <person name="Tunlid A."/>
            <person name="Henrissat B."/>
            <person name="Grigoriev I.V."/>
            <person name="Hibbett D.S."/>
            <person name="Martin F."/>
            <person name="Nordberg H.P."/>
            <person name="Cantor M.N."/>
            <person name="Hua S.X."/>
        </authorList>
    </citation>
    <scope>NUCLEOTIDE SEQUENCE [LARGE SCALE GENOMIC DNA]</scope>
    <source>
        <strain evidence="2">h7</strain>
    </source>
</reference>
<dbReference type="AlphaFoldDB" id="A0A0C2Y5B9"/>
<dbReference type="HOGENOM" id="CLU_1086086_0_0_1"/>
<proteinExistence type="predicted"/>
<protein>
    <submittedName>
        <fullName evidence="1">Uncharacterized protein</fullName>
    </submittedName>
</protein>
<keyword evidence="2" id="KW-1185">Reference proteome</keyword>
<accession>A0A0C2Y5B9</accession>
<gene>
    <name evidence="1" type="ORF">M413DRAFT_449297</name>
</gene>
<evidence type="ECO:0000313" key="1">
    <source>
        <dbReference type="EMBL" id="KIM36242.1"/>
    </source>
</evidence>